<dbReference type="EMBL" id="OMOD01000187">
    <property type="protein sequence ID" value="SPF48844.1"/>
    <property type="molecule type" value="Genomic_DNA"/>
</dbReference>
<feature type="signal peptide" evidence="1">
    <location>
        <begin position="1"/>
        <end position="31"/>
    </location>
</feature>
<proteinExistence type="predicted"/>
<accession>A0A2U3LA79</accession>
<organism evidence="2 3">
    <name type="scientific">Candidatus Sulfotelmatobacter kueseliae</name>
    <dbReference type="NCBI Taxonomy" id="2042962"/>
    <lineage>
        <taxon>Bacteria</taxon>
        <taxon>Pseudomonadati</taxon>
        <taxon>Acidobacteriota</taxon>
        <taxon>Terriglobia</taxon>
        <taxon>Terriglobales</taxon>
        <taxon>Candidatus Korobacteraceae</taxon>
        <taxon>Candidatus Sulfotelmatobacter</taxon>
    </lineage>
</organism>
<reference evidence="3" key="1">
    <citation type="submission" date="2018-02" db="EMBL/GenBank/DDBJ databases">
        <authorList>
            <person name="Hausmann B."/>
        </authorList>
    </citation>
    <scope>NUCLEOTIDE SEQUENCE [LARGE SCALE GENOMIC DNA]</scope>
    <source>
        <strain evidence="3">Peat soil MAG SbA1</strain>
    </source>
</reference>
<gene>
    <name evidence="2" type="ORF">SBA1_890012</name>
</gene>
<dbReference type="AlphaFoldDB" id="A0A2U3LA79"/>
<keyword evidence="1" id="KW-0732">Signal</keyword>
<sequence length="127" mass="14068">MVTIMNHGRLITAAFAVACAILLILTSAAGASPDKKDKSTGRLLFGKVLDQRDNPVPDAVVYLTNSRTRAIKTYIVGDDGTYRFPALSTAVDYEVYAQYKGRKSDTKSLSQFDDRSQIYLDLRVDTR</sequence>
<feature type="chain" id="PRO_5015458737" description="Carboxypeptidase regulatory-like domain-containing protein" evidence="1">
    <location>
        <begin position="32"/>
        <end position="127"/>
    </location>
</feature>
<dbReference type="Proteomes" id="UP000238701">
    <property type="component" value="Unassembled WGS sequence"/>
</dbReference>
<dbReference type="Gene3D" id="2.60.40.1120">
    <property type="entry name" value="Carboxypeptidase-like, regulatory domain"/>
    <property type="match status" value="1"/>
</dbReference>
<evidence type="ECO:0008006" key="4">
    <source>
        <dbReference type="Google" id="ProtNLM"/>
    </source>
</evidence>
<evidence type="ECO:0000256" key="1">
    <source>
        <dbReference type="SAM" id="SignalP"/>
    </source>
</evidence>
<dbReference type="InterPro" id="IPR008969">
    <property type="entry name" value="CarboxyPept-like_regulatory"/>
</dbReference>
<evidence type="ECO:0000313" key="3">
    <source>
        <dbReference type="Proteomes" id="UP000238701"/>
    </source>
</evidence>
<protein>
    <recommendedName>
        <fullName evidence="4">Carboxypeptidase regulatory-like domain-containing protein</fullName>
    </recommendedName>
</protein>
<dbReference type="Pfam" id="PF13620">
    <property type="entry name" value="CarboxypepD_reg"/>
    <property type="match status" value="1"/>
</dbReference>
<evidence type="ECO:0000313" key="2">
    <source>
        <dbReference type="EMBL" id="SPF48844.1"/>
    </source>
</evidence>
<dbReference type="OrthoDB" id="120565at2"/>
<name>A0A2U3LA79_9BACT</name>
<dbReference type="SUPFAM" id="SSF49464">
    <property type="entry name" value="Carboxypeptidase regulatory domain-like"/>
    <property type="match status" value="1"/>
</dbReference>